<gene>
    <name evidence="3" type="ORF">Hamer_G007487</name>
</gene>
<sequence>MGYFRIAASTVPSVKQMLVIAITASLLVLVFLPFWDKEDPRAPSHNATTATLTVPSPTAVRQAHLRQQCQAMFTVDKGHHGDIWYFDNPYKKLSSQLMHLLPDLDIMSGNMSGSAEIFMGTRLQLMDGSIPYIPCKIREYEMEDVVQCSSARAAVGSKTWIAFVGDSNGRQKVNSFLSFLPPELTYTFYLGDTEVTREEFISAVYYHVQRPPTFDILGRLPSSTASSSKISNTSFKKTSTTSTTSSKATTTSSKTSTTSSKKTSTTSKASKVNPTTFSPSTASVPSNNPPVNTRDRYHTDTGVNEGERSLKEYLDEFKNVYGINGHNVNNKFNDHNSNIEFKSHNVHNVLNGHDGLTEFNDYNEPNEVNGHTESKTQYGNNGQNKIDDNGFVRYNATYKPLLIEPEEEDPLETNYSFKELLEKNVPLDSYDLRVTLVWAPYGSLENISSSGIGTDGHKVTKLEDWVTSEVVPDVIVVGFGTWHILMRQTHGELEPFTKLHLLGHPLVHTLTQLAHMTRLLSWSQSRYRWFNLESDDVSRYNTPPEDYFGHLLYMNQFNDTIPLVDTWIRTMLRSTGAWQWDTTLPFNLANLKECQALRRAGFYNHSFYKGRWWNCNDVHHASYETNSVEIQMLLNLLCNTYLTNTQQHCCS</sequence>
<feature type="compositionally biased region" description="Low complexity" evidence="1">
    <location>
        <begin position="223"/>
        <end position="271"/>
    </location>
</feature>
<feature type="transmembrane region" description="Helical" evidence="2">
    <location>
        <begin position="17"/>
        <end position="35"/>
    </location>
</feature>
<protein>
    <submittedName>
        <fullName evidence="3">Putative multiple banded antigen-like</fullName>
    </submittedName>
</protein>
<feature type="region of interest" description="Disordered" evidence="1">
    <location>
        <begin position="223"/>
        <end position="306"/>
    </location>
</feature>
<comment type="caution">
    <text evidence="3">The sequence shown here is derived from an EMBL/GenBank/DDBJ whole genome shotgun (WGS) entry which is preliminary data.</text>
</comment>
<organism evidence="3 4">
    <name type="scientific">Homarus americanus</name>
    <name type="common">American lobster</name>
    <dbReference type="NCBI Taxonomy" id="6706"/>
    <lineage>
        <taxon>Eukaryota</taxon>
        <taxon>Metazoa</taxon>
        <taxon>Ecdysozoa</taxon>
        <taxon>Arthropoda</taxon>
        <taxon>Crustacea</taxon>
        <taxon>Multicrustacea</taxon>
        <taxon>Malacostraca</taxon>
        <taxon>Eumalacostraca</taxon>
        <taxon>Eucarida</taxon>
        <taxon>Decapoda</taxon>
        <taxon>Pleocyemata</taxon>
        <taxon>Astacidea</taxon>
        <taxon>Nephropoidea</taxon>
        <taxon>Nephropidae</taxon>
        <taxon>Homarus</taxon>
    </lineage>
</organism>
<keyword evidence="4" id="KW-1185">Reference proteome</keyword>
<keyword evidence="2" id="KW-1133">Transmembrane helix</keyword>
<evidence type="ECO:0000313" key="3">
    <source>
        <dbReference type="EMBL" id="KAG7161830.1"/>
    </source>
</evidence>
<feature type="compositionally biased region" description="Polar residues" evidence="1">
    <location>
        <begin position="272"/>
        <end position="291"/>
    </location>
</feature>
<accession>A0A8J5JU33</accession>
<evidence type="ECO:0000313" key="4">
    <source>
        <dbReference type="Proteomes" id="UP000747542"/>
    </source>
</evidence>
<dbReference type="AlphaFoldDB" id="A0A8J5JU33"/>
<dbReference type="Proteomes" id="UP000747542">
    <property type="component" value="Unassembled WGS sequence"/>
</dbReference>
<dbReference type="OrthoDB" id="6376692at2759"/>
<evidence type="ECO:0000256" key="1">
    <source>
        <dbReference type="SAM" id="MobiDB-lite"/>
    </source>
</evidence>
<keyword evidence="2" id="KW-0472">Membrane</keyword>
<dbReference type="EMBL" id="JAHLQT010028808">
    <property type="protein sequence ID" value="KAG7161830.1"/>
    <property type="molecule type" value="Genomic_DNA"/>
</dbReference>
<evidence type="ECO:0000256" key="2">
    <source>
        <dbReference type="SAM" id="Phobius"/>
    </source>
</evidence>
<feature type="compositionally biased region" description="Basic and acidic residues" evidence="1">
    <location>
        <begin position="293"/>
        <end position="306"/>
    </location>
</feature>
<proteinExistence type="predicted"/>
<name>A0A8J5JU33_HOMAM</name>
<keyword evidence="2" id="KW-0812">Transmembrane</keyword>
<reference evidence="3" key="1">
    <citation type="journal article" date="2021" name="Sci. Adv.">
        <title>The American lobster genome reveals insights on longevity, neural, and immune adaptations.</title>
        <authorList>
            <person name="Polinski J.M."/>
            <person name="Zimin A.V."/>
            <person name="Clark K.F."/>
            <person name="Kohn A.B."/>
            <person name="Sadowski N."/>
            <person name="Timp W."/>
            <person name="Ptitsyn A."/>
            <person name="Khanna P."/>
            <person name="Romanova D.Y."/>
            <person name="Williams P."/>
            <person name="Greenwood S.J."/>
            <person name="Moroz L.L."/>
            <person name="Walt D.R."/>
            <person name="Bodnar A.G."/>
        </authorList>
    </citation>
    <scope>NUCLEOTIDE SEQUENCE</scope>
    <source>
        <strain evidence="3">GMGI-L3</strain>
    </source>
</reference>